<dbReference type="OrthoDB" id="3121590at2759"/>
<evidence type="ECO:0000313" key="2">
    <source>
        <dbReference type="EMBL" id="KAF9076931.1"/>
    </source>
</evidence>
<reference evidence="2" key="1">
    <citation type="submission" date="2020-11" db="EMBL/GenBank/DDBJ databases">
        <authorList>
            <consortium name="DOE Joint Genome Institute"/>
            <person name="Ahrendt S."/>
            <person name="Riley R."/>
            <person name="Andreopoulos W."/>
            <person name="Labutti K."/>
            <person name="Pangilinan J."/>
            <person name="Ruiz-Duenas F.J."/>
            <person name="Barrasa J.M."/>
            <person name="Sanchez-Garcia M."/>
            <person name="Camarero S."/>
            <person name="Miyauchi S."/>
            <person name="Serrano A."/>
            <person name="Linde D."/>
            <person name="Babiker R."/>
            <person name="Drula E."/>
            <person name="Ayuso-Fernandez I."/>
            <person name="Pacheco R."/>
            <person name="Padilla G."/>
            <person name="Ferreira P."/>
            <person name="Barriuso J."/>
            <person name="Kellner H."/>
            <person name="Castanera R."/>
            <person name="Alfaro M."/>
            <person name="Ramirez L."/>
            <person name="Pisabarro A.G."/>
            <person name="Kuo A."/>
            <person name="Tritt A."/>
            <person name="Lipzen A."/>
            <person name="He G."/>
            <person name="Yan M."/>
            <person name="Ng V."/>
            <person name="Cullen D."/>
            <person name="Martin F."/>
            <person name="Rosso M.-N."/>
            <person name="Henrissat B."/>
            <person name="Hibbett D."/>
            <person name="Martinez A.T."/>
            <person name="Grigoriev I.V."/>
        </authorList>
    </citation>
    <scope>NUCLEOTIDE SEQUENCE</scope>
    <source>
        <strain evidence="2">AH 40177</strain>
    </source>
</reference>
<dbReference type="EMBL" id="JADNRY010000005">
    <property type="protein sequence ID" value="KAF9076931.1"/>
    <property type="molecule type" value="Genomic_DNA"/>
</dbReference>
<organism evidence="2 3">
    <name type="scientific">Rhodocollybia butyracea</name>
    <dbReference type="NCBI Taxonomy" id="206335"/>
    <lineage>
        <taxon>Eukaryota</taxon>
        <taxon>Fungi</taxon>
        <taxon>Dikarya</taxon>
        <taxon>Basidiomycota</taxon>
        <taxon>Agaricomycotina</taxon>
        <taxon>Agaricomycetes</taxon>
        <taxon>Agaricomycetidae</taxon>
        <taxon>Agaricales</taxon>
        <taxon>Marasmiineae</taxon>
        <taxon>Omphalotaceae</taxon>
        <taxon>Rhodocollybia</taxon>
    </lineage>
</organism>
<keyword evidence="3" id="KW-1185">Reference proteome</keyword>
<feature type="chain" id="PRO_5040421979" evidence="1">
    <location>
        <begin position="24"/>
        <end position="227"/>
    </location>
</feature>
<proteinExistence type="predicted"/>
<sequence length="227" mass="24838">MTGDTRWGIGFEAFLLRIPLSIASVSCTSKTLQRQLPITATSVGKENGTINASGASLDEEEKKAVKINAEKAQVRNGEKDVSVFRIECITGVDQGSQRRRLSERAETPTDQSRICECTEGADEAENQTRNRFSVLYASLGTSADRLCIFIFSGLPQISIPLMQRVTWAASACRFICGVKSVNAVLDFWIEAGKVSVRARAEALERAMKVGGLSAEVERLKMAEKDKD</sequence>
<comment type="caution">
    <text evidence="2">The sequence shown here is derived from an EMBL/GenBank/DDBJ whole genome shotgun (WGS) entry which is preliminary data.</text>
</comment>
<feature type="signal peptide" evidence="1">
    <location>
        <begin position="1"/>
        <end position="23"/>
    </location>
</feature>
<dbReference type="Proteomes" id="UP000772434">
    <property type="component" value="Unassembled WGS sequence"/>
</dbReference>
<gene>
    <name evidence="2" type="ORF">BDP27DRAFT_1518649</name>
</gene>
<protein>
    <submittedName>
        <fullName evidence="2">Uncharacterized protein</fullName>
    </submittedName>
</protein>
<accession>A0A9P5Q810</accession>
<keyword evidence="1" id="KW-0732">Signal</keyword>
<evidence type="ECO:0000256" key="1">
    <source>
        <dbReference type="SAM" id="SignalP"/>
    </source>
</evidence>
<dbReference type="AlphaFoldDB" id="A0A9P5Q810"/>
<name>A0A9P5Q810_9AGAR</name>
<evidence type="ECO:0000313" key="3">
    <source>
        <dbReference type="Proteomes" id="UP000772434"/>
    </source>
</evidence>